<dbReference type="GO" id="GO:0022857">
    <property type="term" value="F:transmembrane transporter activity"/>
    <property type="evidence" value="ECO:0007669"/>
    <property type="project" value="InterPro"/>
</dbReference>
<dbReference type="InterPro" id="IPR000109">
    <property type="entry name" value="POT_fam"/>
</dbReference>
<dbReference type="GO" id="GO:0016020">
    <property type="term" value="C:membrane"/>
    <property type="evidence" value="ECO:0007669"/>
    <property type="project" value="UniProtKB-SubCell"/>
</dbReference>
<sequence length="343" mass="38322">MIFYACINVGCLAMLATPFLERDVGFWSAYLMCTIVFFIGTLVLILGRKRYIVKPPHGTIITDAFKAIWMMIKARNMDAPKPSYQADLANGGTNVTWDDHFIEEVKRALVACKVFTFFPIFWVIYGQFSSNFVSQAGQMAGHGIPNNLMQNFDPISIIIAIPLLDRVVYPFLRKRHIEFQPITRITVGFLVASLAMMYAAIVQHMIYSAPPCYEYPLCELSKIDGVKQGNDVHIAIQAPAYIFIGLAEVFLSVTGLEYAYMKAPERLKSFVSGLFLLTNAFGSAIGLALTPVAYDPVIIWMFVGLCGASVTTAGIFWYLFHGLNKQEDKMNSLDKNYTGEDSS</sequence>
<protein>
    <submittedName>
        <fullName evidence="7">Peptide transport protein PTR2</fullName>
    </submittedName>
</protein>
<dbReference type="EMBL" id="DS268154">
    <property type="protein sequence ID" value="KMU77334.1"/>
    <property type="molecule type" value="Genomic_DNA"/>
</dbReference>
<keyword evidence="5 6" id="KW-0472">Membrane</keyword>
<accession>A0A0J8QWS3</accession>
<dbReference type="Gene3D" id="1.20.1250.20">
    <property type="entry name" value="MFS general substrate transporter like domains"/>
    <property type="match status" value="1"/>
</dbReference>
<evidence type="ECO:0000256" key="2">
    <source>
        <dbReference type="ARBA" id="ARBA00005982"/>
    </source>
</evidence>
<keyword evidence="3 6" id="KW-0812">Transmembrane</keyword>
<dbReference type="InterPro" id="IPR036259">
    <property type="entry name" value="MFS_trans_sf"/>
</dbReference>
<feature type="transmembrane region" description="Helical" evidence="6">
    <location>
        <begin position="184"/>
        <end position="207"/>
    </location>
</feature>
<organism evidence="7 8">
    <name type="scientific">Coccidioides immitis RMSCC 3703</name>
    <dbReference type="NCBI Taxonomy" id="454286"/>
    <lineage>
        <taxon>Eukaryota</taxon>
        <taxon>Fungi</taxon>
        <taxon>Dikarya</taxon>
        <taxon>Ascomycota</taxon>
        <taxon>Pezizomycotina</taxon>
        <taxon>Eurotiomycetes</taxon>
        <taxon>Eurotiomycetidae</taxon>
        <taxon>Onygenales</taxon>
        <taxon>Onygenaceae</taxon>
        <taxon>Coccidioides</taxon>
    </lineage>
</organism>
<feature type="transmembrane region" description="Helical" evidence="6">
    <location>
        <begin position="108"/>
        <end position="125"/>
    </location>
</feature>
<comment type="subcellular location">
    <subcellularLocation>
        <location evidence="1">Membrane</location>
        <topology evidence="1">Multi-pass membrane protein</topology>
    </subcellularLocation>
</comment>
<comment type="similarity">
    <text evidence="2">Belongs to the major facilitator superfamily. Proton-dependent oligopeptide transporter (POT/PTR) (TC 2.A.17) family.</text>
</comment>
<evidence type="ECO:0000256" key="5">
    <source>
        <dbReference type="ARBA" id="ARBA00023136"/>
    </source>
</evidence>
<gene>
    <name evidence="7" type="ORF">CISG_06375</name>
</gene>
<feature type="transmembrane region" description="Helical" evidence="6">
    <location>
        <begin position="240"/>
        <end position="261"/>
    </location>
</feature>
<evidence type="ECO:0000313" key="8">
    <source>
        <dbReference type="Proteomes" id="UP000054559"/>
    </source>
</evidence>
<evidence type="ECO:0000256" key="6">
    <source>
        <dbReference type="SAM" id="Phobius"/>
    </source>
</evidence>
<dbReference type="SUPFAM" id="SSF103473">
    <property type="entry name" value="MFS general substrate transporter"/>
    <property type="match status" value="1"/>
</dbReference>
<evidence type="ECO:0000256" key="4">
    <source>
        <dbReference type="ARBA" id="ARBA00022989"/>
    </source>
</evidence>
<name>A0A0J8QWS3_COCIT</name>
<evidence type="ECO:0000256" key="1">
    <source>
        <dbReference type="ARBA" id="ARBA00004141"/>
    </source>
</evidence>
<dbReference type="OrthoDB" id="8904098at2759"/>
<feature type="transmembrane region" description="Helical" evidence="6">
    <location>
        <begin position="24"/>
        <end position="46"/>
    </location>
</feature>
<reference evidence="8" key="1">
    <citation type="journal article" date="2010" name="Genome Res.">
        <title>Population genomic sequencing of Coccidioides fungi reveals recent hybridization and transposon control.</title>
        <authorList>
            <person name="Neafsey D.E."/>
            <person name="Barker B.M."/>
            <person name="Sharpton T.J."/>
            <person name="Stajich J.E."/>
            <person name="Park D.J."/>
            <person name="Whiston E."/>
            <person name="Hung C.-Y."/>
            <person name="McMahan C."/>
            <person name="White J."/>
            <person name="Sykes S."/>
            <person name="Heiman D."/>
            <person name="Young S."/>
            <person name="Zeng Q."/>
            <person name="Abouelleil A."/>
            <person name="Aftuck L."/>
            <person name="Bessette D."/>
            <person name="Brown A."/>
            <person name="FitzGerald M."/>
            <person name="Lui A."/>
            <person name="Macdonald J.P."/>
            <person name="Priest M."/>
            <person name="Orbach M.J."/>
            <person name="Galgiani J.N."/>
            <person name="Kirkland T.N."/>
            <person name="Cole G.T."/>
            <person name="Birren B.W."/>
            <person name="Henn M.R."/>
            <person name="Taylor J.W."/>
            <person name="Rounsley S.D."/>
        </authorList>
    </citation>
    <scope>NUCLEOTIDE SEQUENCE [LARGE SCALE GENOMIC DNA]</scope>
    <source>
        <strain evidence="8">RMSCC 3703</strain>
    </source>
</reference>
<keyword evidence="4 6" id="KW-1133">Transmembrane helix</keyword>
<evidence type="ECO:0000256" key="3">
    <source>
        <dbReference type="ARBA" id="ARBA00022692"/>
    </source>
</evidence>
<dbReference type="PANTHER" id="PTHR11654">
    <property type="entry name" value="OLIGOPEPTIDE TRANSPORTER-RELATED"/>
    <property type="match status" value="1"/>
</dbReference>
<feature type="transmembrane region" description="Helical" evidence="6">
    <location>
        <begin position="298"/>
        <end position="320"/>
    </location>
</feature>
<feature type="transmembrane region" description="Helical" evidence="6">
    <location>
        <begin position="273"/>
        <end position="292"/>
    </location>
</feature>
<evidence type="ECO:0000313" key="7">
    <source>
        <dbReference type="EMBL" id="KMU77334.1"/>
    </source>
</evidence>
<dbReference type="Pfam" id="PF00854">
    <property type="entry name" value="PTR2"/>
    <property type="match status" value="1"/>
</dbReference>
<dbReference type="Proteomes" id="UP000054559">
    <property type="component" value="Unassembled WGS sequence"/>
</dbReference>
<dbReference type="AlphaFoldDB" id="A0A0J8QWS3"/>
<feature type="transmembrane region" description="Helical" evidence="6">
    <location>
        <begin position="155"/>
        <end position="172"/>
    </location>
</feature>
<proteinExistence type="inferred from homology"/>